<keyword evidence="3" id="KW-0012">Acyltransferase</keyword>
<reference evidence="4" key="1">
    <citation type="submission" date="2018-02" db="EMBL/GenBank/DDBJ databases">
        <authorList>
            <person name="Cohen D.B."/>
            <person name="Kent A.D."/>
        </authorList>
    </citation>
    <scope>NUCLEOTIDE SEQUENCE</scope>
</reference>
<dbReference type="Pfam" id="PF02458">
    <property type="entry name" value="Transferase"/>
    <property type="match status" value="1"/>
</dbReference>
<name>A0A2N9FWH5_FAGSY</name>
<dbReference type="EMBL" id="OIVN01001233">
    <property type="protein sequence ID" value="SPC91553.1"/>
    <property type="molecule type" value="Genomic_DNA"/>
</dbReference>
<keyword evidence="2" id="KW-0808">Transferase</keyword>
<evidence type="ECO:0000256" key="1">
    <source>
        <dbReference type="ARBA" id="ARBA00009861"/>
    </source>
</evidence>
<dbReference type="Gene3D" id="3.30.559.10">
    <property type="entry name" value="Chloramphenicol acetyltransferase-like domain"/>
    <property type="match status" value="1"/>
</dbReference>
<organism evidence="4">
    <name type="scientific">Fagus sylvatica</name>
    <name type="common">Beechnut</name>
    <dbReference type="NCBI Taxonomy" id="28930"/>
    <lineage>
        <taxon>Eukaryota</taxon>
        <taxon>Viridiplantae</taxon>
        <taxon>Streptophyta</taxon>
        <taxon>Embryophyta</taxon>
        <taxon>Tracheophyta</taxon>
        <taxon>Spermatophyta</taxon>
        <taxon>Magnoliopsida</taxon>
        <taxon>eudicotyledons</taxon>
        <taxon>Gunneridae</taxon>
        <taxon>Pentapetalae</taxon>
        <taxon>rosids</taxon>
        <taxon>fabids</taxon>
        <taxon>Fagales</taxon>
        <taxon>Fagaceae</taxon>
        <taxon>Fagus</taxon>
    </lineage>
</organism>
<dbReference type="PANTHER" id="PTHR31623:SF17">
    <property type="entry name" value="F21J9.9"/>
    <property type="match status" value="1"/>
</dbReference>
<sequence>MSKLWPNVNFPSFLRIQNTAEHIKFLPYELDDVNDSPVAMQVTSFNCSGIVIGLELSHKVADGASFFSFINNWAATARGASNIVTPQLDAATHFPPRTLPGFDPNIGMSEN</sequence>
<dbReference type="PANTHER" id="PTHR31623">
    <property type="entry name" value="F21J9.9"/>
    <property type="match status" value="1"/>
</dbReference>
<evidence type="ECO:0000313" key="4">
    <source>
        <dbReference type="EMBL" id="SPC91553.1"/>
    </source>
</evidence>
<gene>
    <name evidence="4" type="ORF">FSB_LOCUS19435</name>
</gene>
<proteinExistence type="inferred from homology"/>
<evidence type="ECO:0000256" key="2">
    <source>
        <dbReference type="ARBA" id="ARBA00022679"/>
    </source>
</evidence>
<comment type="similarity">
    <text evidence="1">Belongs to the plant acyltransferase family.</text>
</comment>
<dbReference type="AlphaFoldDB" id="A0A2N9FWH5"/>
<protein>
    <submittedName>
        <fullName evidence="4">Uncharacterized protein</fullName>
    </submittedName>
</protein>
<dbReference type="GO" id="GO:0016746">
    <property type="term" value="F:acyltransferase activity"/>
    <property type="evidence" value="ECO:0007669"/>
    <property type="project" value="UniProtKB-KW"/>
</dbReference>
<accession>A0A2N9FWH5</accession>
<dbReference type="InterPro" id="IPR023213">
    <property type="entry name" value="CAT-like_dom_sf"/>
</dbReference>
<evidence type="ECO:0000256" key="3">
    <source>
        <dbReference type="ARBA" id="ARBA00023315"/>
    </source>
</evidence>